<feature type="transmembrane region" description="Helical" evidence="8">
    <location>
        <begin position="6"/>
        <end position="27"/>
    </location>
</feature>
<feature type="transmembrane region" description="Helical" evidence="8">
    <location>
        <begin position="86"/>
        <end position="104"/>
    </location>
</feature>
<keyword evidence="6 8" id="KW-0472">Membrane</keyword>
<dbReference type="InterPro" id="IPR023271">
    <property type="entry name" value="Aquaporin-like"/>
</dbReference>
<dbReference type="SUPFAM" id="SSF81338">
    <property type="entry name" value="Aquaporin-like"/>
    <property type="match status" value="1"/>
</dbReference>
<dbReference type="Gene3D" id="1.20.1080.10">
    <property type="entry name" value="Glycerol uptake facilitator protein"/>
    <property type="match status" value="1"/>
</dbReference>
<dbReference type="InterPro" id="IPR000425">
    <property type="entry name" value="MIP"/>
</dbReference>
<evidence type="ECO:0000256" key="8">
    <source>
        <dbReference type="SAM" id="Phobius"/>
    </source>
</evidence>
<gene>
    <name evidence="9" type="ORF">H4075_17030</name>
</gene>
<comment type="subcellular location">
    <subcellularLocation>
        <location evidence="1">Membrane</location>
        <topology evidence="1">Multi-pass membrane protein</topology>
    </subcellularLocation>
</comment>
<reference evidence="10" key="1">
    <citation type="submission" date="2020-08" db="EMBL/GenBank/DDBJ databases">
        <title>Lacibacter sp. S13-6-6 genome sequencing.</title>
        <authorList>
            <person name="Jin L."/>
        </authorList>
    </citation>
    <scope>NUCLEOTIDE SEQUENCE [LARGE SCALE GENOMIC DNA]</scope>
    <source>
        <strain evidence="10">S13-6-6</strain>
    </source>
</reference>
<dbReference type="PANTHER" id="PTHR43829:SF9">
    <property type="entry name" value="AQUAPORIN-9"/>
    <property type="match status" value="1"/>
</dbReference>
<name>A0A7G5XE63_9BACT</name>
<dbReference type="NCBIfam" id="TIGR00861">
    <property type="entry name" value="MIP"/>
    <property type="match status" value="1"/>
</dbReference>
<evidence type="ECO:0000256" key="6">
    <source>
        <dbReference type="ARBA" id="ARBA00023136"/>
    </source>
</evidence>
<sequence>MTPFLAEYIGSMLLLLLGNSVVANVLLTKTKGNNSGLIVIAFGWAVAVFVGVYSSATVSGAHLNPAITIALASIGKFDWGSVPSYIAAQFLGAMTGSGLMWLAYKQHFDATEDADAKLAVFCNSPAIPNVLYNLITEAIGTFALMLGVLFIAAPQNSLGALDALPVALLVLGIGVSLGGPTGYAINPSRDLGPRIMHFLLPIKNKGNSNWNYSWIPVVGPIIGAVIAAFVFQLLQA</sequence>
<feature type="transmembrane region" description="Helical" evidence="8">
    <location>
        <begin position="164"/>
        <end position="185"/>
    </location>
</feature>
<keyword evidence="5 8" id="KW-1133">Transmembrane helix</keyword>
<evidence type="ECO:0000256" key="5">
    <source>
        <dbReference type="ARBA" id="ARBA00022989"/>
    </source>
</evidence>
<dbReference type="EMBL" id="CP060007">
    <property type="protein sequence ID" value="QNA43766.1"/>
    <property type="molecule type" value="Genomic_DNA"/>
</dbReference>
<evidence type="ECO:0000313" key="9">
    <source>
        <dbReference type="EMBL" id="QNA43766.1"/>
    </source>
</evidence>
<evidence type="ECO:0000313" key="10">
    <source>
        <dbReference type="Proteomes" id="UP000515344"/>
    </source>
</evidence>
<dbReference type="Pfam" id="PF00230">
    <property type="entry name" value="MIP"/>
    <property type="match status" value="1"/>
</dbReference>
<evidence type="ECO:0000256" key="2">
    <source>
        <dbReference type="ARBA" id="ARBA00006175"/>
    </source>
</evidence>
<proteinExistence type="inferred from homology"/>
<evidence type="ECO:0000256" key="7">
    <source>
        <dbReference type="RuleBase" id="RU000477"/>
    </source>
</evidence>
<evidence type="ECO:0000256" key="3">
    <source>
        <dbReference type="ARBA" id="ARBA00022448"/>
    </source>
</evidence>
<dbReference type="AlphaFoldDB" id="A0A7G5XE63"/>
<dbReference type="RefSeq" id="WP_182802028.1">
    <property type="nucleotide sequence ID" value="NZ_CP060007.1"/>
</dbReference>
<dbReference type="GO" id="GO:0015254">
    <property type="term" value="F:glycerol channel activity"/>
    <property type="evidence" value="ECO:0007669"/>
    <property type="project" value="TreeGrafter"/>
</dbReference>
<dbReference type="InterPro" id="IPR050363">
    <property type="entry name" value="MIP/Aquaporin"/>
</dbReference>
<dbReference type="InterPro" id="IPR022357">
    <property type="entry name" value="MIP_CS"/>
</dbReference>
<keyword evidence="10" id="KW-1185">Reference proteome</keyword>
<dbReference type="PRINTS" id="PR00783">
    <property type="entry name" value="MINTRINSICP"/>
</dbReference>
<dbReference type="Proteomes" id="UP000515344">
    <property type="component" value="Chromosome"/>
</dbReference>
<evidence type="ECO:0000256" key="4">
    <source>
        <dbReference type="ARBA" id="ARBA00022692"/>
    </source>
</evidence>
<organism evidence="9 10">
    <name type="scientific">Lacibacter sediminis</name>
    <dbReference type="NCBI Taxonomy" id="2760713"/>
    <lineage>
        <taxon>Bacteria</taxon>
        <taxon>Pseudomonadati</taxon>
        <taxon>Bacteroidota</taxon>
        <taxon>Chitinophagia</taxon>
        <taxon>Chitinophagales</taxon>
        <taxon>Chitinophagaceae</taxon>
        <taxon>Lacibacter</taxon>
    </lineage>
</organism>
<keyword evidence="3 7" id="KW-0813">Transport</keyword>
<protein>
    <submittedName>
        <fullName evidence="9">Aquaporin family protein</fullName>
    </submittedName>
</protein>
<keyword evidence="4 7" id="KW-0812">Transmembrane</keyword>
<accession>A0A7G5XE63</accession>
<feature type="transmembrane region" description="Helical" evidence="8">
    <location>
        <begin position="214"/>
        <end position="234"/>
    </location>
</feature>
<dbReference type="GO" id="GO:0005886">
    <property type="term" value="C:plasma membrane"/>
    <property type="evidence" value="ECO:0007669"/>
    <property type="project" value="TreeGrafter"/>
</dbReference>
<feature type="transmembrane region" description="Helical" evidence="8">
    <location>
        <begin position="130"/>
        <end position="152"/>
    </location>
</feature>
<feature type="transmembrane region" description="Helical" evidence="8">
    <location>
        <begin position="36"/>
        <end position="56"/>
    </location>
</feature>
<dbReference type="KEGG" id="lacs:H4075_17030"/>
<comment type="similarity">
    <text evidence="2 7">Belongs to the MIP/aquaporin (TC 1.A.8) family.</text>
</comment>
<dbReference type="PANTHER" id="PTHR43829">
    <property type="entry name" value="AQUAPORIN OR AQUAGLYCEROPORIN RELATED"/>
    <property type="match status" value="1"/>
</dbReference>
<evidence type="ECO:0000256" key="1">
    <source>
        <dbReference type="ARBA" id="ARBA00004141"/>
    </source>
</evidence>
<dbReference type="PROSITE" id="PS00221">
    <property type="entry name" value="MIP"/>
    <property type="match status" value="1"/>
</dbReference>